<keyword evidence="1" id="KW-1133">Transmembrane helix</keyword>
<keyword evidence="1" id="KW-0812">Transmembrane</keyword>
<keyword evidence="1" id="KW-0472">Membrane</keyword>
<keyword evidence="3" id="KW-1185">Reference proteome</keyword>
<dbReference type="AlphaFoldDB" id="A0A1H1GXR8"/>
<organism evidence="2 3">
    <name type="scientific">Thermostaphylospora chromogena</name>
    <dbReference type="NCBI Taxonomy" id="35622"/>
    <lineage>
        <taxon>Bacteria</taxon>
        <taxon>Bacillati</taxon>
        <taxon>Actinomycetota</taxon>
        <taxon>Actinomycetes</taxon>
        <taxon>Streptosporangiales</taxon>
        <taxon>Thermomonosporaceae</taxon>
        <taxon>Thermostaphylospora</taxon>
    </lineage>
</organism>
<feature type="transmembrane region" description="Helical" evidence="1">
    <location>
        <begin position="48"/>
        <end position="66"/>
    </location>
</feature>
<evidence type="ECO:0000256" key="1">
    <source>
        <dbReference type="SAM" id="Phobius"/>
    </source>
</evidence>
<name>A0A1H1GXR8_9ACTN</name>
<protein>
    <submittedName>
        <fullName evidence="2">Uncharacterized protein</fullName>
    </submittedName>
</protein>
<sequence length="70" mass="7523">MSGAVSRPWAWRAYRGLMGRFLLIAGAVLVALFLLGPIIGLITSLLKWVLILGLIALAVAAVVKLTRDHV</sequence>
<gene>
    <name evidence="2" type="ORF">SAMN04489764_3881</name>
</gene>
<evidence type="ECO:0000313" key="3">
    <source>
        <dbReference type="Proteomes" id="UP000217103"/>
    </source>
</evidence>
<proteinExistence type="predicted"/>
<evidence type="ECO:0000313" key="2">
    <source>
        <dbReference type="EMBL" id="SDR17668.1"/>
    </source>
</evidence>
<reference evidence="2 3" key="1">
    <citation type="submission" date="2016-10" db="EMBL/GenBank/DDBJ databases">
        <authorList>
            <person name="de Groot N.N."/>
        </authorList>
    </citation>
    <scope>NUCLEOTIDE SEQUENCE [LARGE SCALE GENOMIC DNA]</scope>
    <source>
        <strain evidence="2 3">DSM 43794</strain>
    </source>
</reference>
<dbReference type="STRING" id="35622.SAMN04489764_3881"/>
<accession>A0A1H1GXR8</accession>
<dbReference type="Proteomes" id="UP000217103">
    <property type="component" value="Unassembled WGS sequence"/>
</dbReference>
<dbReference type="EMBL" id="FNKK01000002">
    <property type="protein sequence ID" value="SDR17668.1"/>
    <property type="molecule type" value="Genomic_DNA"/>
</dbReference>
<feature type="transmembrane region" description="Helical" evidence="1">
    <location>
        <begin position="21"/>
        <end position="42"/>
    </location>
</feature>